<dbReference type="Proteomes" id="UP000231019">
    <property type="component" value="Unassembled WGS sequence"/>
</dbReference>
<name>A0A2M7FXX1_9BACT</name>
<evidence type="ECO:0000259" key="2">
    <source>
        <dbReference type="Pfam" id="PF07879"/>
    </source>
</evidence>
<organism evidence="3 4">
    <name type="scientific">bacterium (Candidatus Blackallbacteria) CG17_big_fil_post_rev_8_21_14_2_50_48_46</name>
    <dbReference type="NCBI Taxonomy" id="2014261"/>
    <lineage>
        <taxon>Bacteria</taxon>
        <taxon>Candidatus Blackallbacteria</taxon>
    </lineage>
</organism>
<feature type="domain" description="PHA accumulation regulator DNA-binding N-terminal" evidence="2">
    <location>
        <begin position="48"/>
        <end position="104"/>
    </location>
</feature>
<comment type="caution">
    <text evidence="3">The sequence shown here is derived from an EMBL/GenBank/DDBJ whole genome shotgun (WGS) entry which is preliminary data.</text>
</comment>
<sequence>MLIPHDLTIIGPDPGFWQLRYCLTFPVRIAYDSTILLQAKDGEQTVRVIKRYDNRKLYDTQTSKTVNLGEIADMIRQGDDIQVVDSQGHDITPKILGQIFLQENLETKQLFLNKFVLQGLIQEGQNIESVIKKFLLGGIGLASLTHEKLEEIVNELIKRGELAEDQRARFIKEMLEKGSENIHKVMDKVSNPSEKAEGEAEDTSDQSKADRISSLEQQIAALKQELEGLKSQKTGSSAAKE</sequence>
<evidence type="ECO:0000256" key="1">
    <source>
        <dbReference type="SAM" id="MobiDB-lite"/>
    </source>
</evidence>
<gene>
    <name evidence="3" type="ORF">COW36_22990</name>
</gene>
<dbReference type="InterPro" id="IPR012909">
    <property type="entry name" value="PHA_DNA-bd_N"/>
</dbReference>
<feature type="region of interest" description="Disordered" evidence="1">
    <location>
        <begin position="182"/>
        <end position="214"/>
    </location>
</feature>
<dbReference type="AlphaFoldDB" id="A0A2M7FXX1"/>
<accession>A0A2M7FXX1</accession>
<protein>
    <recommendedName>
        <fullName evidence="2">PHA accumulation regulator DNA-binding N-terminal domain-containing protein</fullName>
    </recommendedName>
</protein>
<proteinExistence type="predicted"/>
<evidence type="ECO:0000313" key="3">
    <source>
        <dbReference type="EMBL" id="PIW14117.1"/>
    </source>
</evidence>
<dbReference type="EMBL" id="PFFQ01000064">
    <property type="protein sequence ID" value="PIW14117.1"/>
    <property type="molecule type" value="Genomic_DNA"/>
</dbReference>
<dbReference type="Pfam" id="PF07879">
    <property type="entry name" value="PHB_acc_N"/>
    <property type="match status" value="1"/>
</dbReference>
<reference evidence="3 4" key="1">
    <citation type="submission" date="2017-09" db="EMBL/GenBank/DDBJ databases">
        <title>Depth-based differentiation of microbial function through sediment-hosted aquifers and enrichment of novel symbionts in the deep terrestrial subsurface.</title>
        <authorList>
            <person name="Probst A.J."/>
            <person name="Ladd B."/>
            <person name="Jarett J.K."/>
            <person name="Geller-Mcgrath D.E."/>
            <person name="Sieber C.M."/>
            <person name="Emerson J.B."/>
            <person name="Anantharaman K."/>
            <person name="Thomas B.C."/>
            <person name="Malmstrom R."/>
            <person name="Stieglmeier M."/>
            <person name="Klingl A."/>
            <person name="Woyke T."/>
            <person name="Ryan C.M."/>
            <person name="Banfield J.F."/>
        </authorList>
    </citation>
    <scope>NUCLEOTIDE SEQUENCE [LARGE SCALE GENOMIC DNA]</scope>
    <source>
        <strain evidence="3">CG17_big_fil_post_rev_8_21_14_2_50_48_46</strain>
    </source>
</reference>
<evidence type="ECO:0000313" key="4">
    <source>
        <dbReference type="Proteomes" id="UP000231019"/>
    </source>
</evidence>